<evidence type="ECO:0000313" key="2">
    <source>
        <dbReference type="EMBL" id="SMR99736.1"/>
    </source>
</evidence>
<dbReference type="EMBL" id="FXXI01000001">
    <property type="protein sequence ID" value="SMR99736.1"/>
    <property type="molecule type" value="Genomic_DNA"/>
</dbReference>
<dbReference type="AlphaFoldDB" id="A0A1Y6IQ31"/>
<sequence>MVFLMPGIFVIVSYIQCGFSGTGAYKGRWGRKQYKGPENKRGYADHVRSHRARKLGAES</sequence>
<feature type="compositionally biased region" description="Basic and acidic residues" evidence="1">
    <location>
        <begin position="36"/>
        <end position="47"/>
    </location>
</feature>
<feature type="region of interest" description="Disordered" evidence="1">
    <location>
        <begin position="36"/>
        <end position="59"/>
    </location>
</feature>
<reference evidence="2 3" key="1">
    <citation type="submission" date="2017-05" db="EMBL/GenBank/DDBJ databases">
        <authorList>
            <person name="Song R."/>
            <person name="Chenine A.L."/>
            <person name="Ruprecht R.M."/>
        </authorList>
    </citation>
    <scope>NUCLEOTIDE SEQUENCE [LARGE SCALE GENOMIC DNA]</scope>
    <source>
        <strain evidence="2 3">CECT 7927</strain>
    </source>
</reference>
<evidence type="ECO:0000256" key="1">
    <source>
        <dbReference type="SAM" id="MobiDB-lite"/>
    </source>
</evidence>
<proteinExistence type="predicted"/>
<feature type="compositionally biased region" description="Basic residues" evidence="1">
    <location>
        <begin position="48"/>
        <end position="59"/>
    </location>
</feature>
<organism evidence="2 3">
    <name type="scientific">Vibrio mangrovi</name>
    <dbReference type="NCBI Taxonomy" id="474394"/>
    <lineage>
        <taxon>Bacteria</taxon>
        <taxon>Pseudomonadati</taxon>
        <taxon>Pseudomonadota</taxon>
        <taxon>Gammaproteobacteria</taxon>
        <taxon>Vibrionales</taxon>
        <taxon>Vibrionaceae</taxon>
        <taxon>Vibrio</taxon>
    </lineage>
</organism>
<dbReference type="Proteomes" id="UP000196125">
    <property type="component" value="Unassembled WGS sequence"/>
</dbReference>
<dbReference type="RefSeq" id="WP_087479742.1">
    <property type="nucleotide sequence ID" value="NZ_FXXI01000001.1"/>
</dbReference>
<evidence type="ECO:0000313" key="3">
    <source>
        <dbReference type="Proteomes" id="UP000196125"/>
    </source>
</evidence>
<protein>
    <submittedName>
        <fullName evidence="2">Uncharacterized protein</fullName>
    </submittedName>
</protein>
<gene>
    <name evidence="2" type="ORF">VIM7927_00967</name>
</gene>
<name>A0A1Y6IQ31_9VIBR</name>
<accession>A0A1Y6IQ31</accession>